<protein>
    <submittedName>
        <fullName evidence="2">Sugar phosphate isomerase/epimerase</fullName>
    </submittedName>
</protein>
<dbReference type="Proteomes" id="UP000266067">
    <property type="component" value="Unassembled WGS sequence"/>
</dbReference>
<dbReference type="RefSeq" id="WP_119607351.1">
    <property type="nucleotide sequence ID" value="NZ_QXFH01000070.1"/>
</dbReference>
<evidence type="ECO:0000313" key="3">
    <source>
        <dbReference type="Proteomes" id="UP000266067"/>
    </source>
</evidence>
<dbReference type="EMBL" id="QXFH01000070">
    <property type="protein sequence ID" value="RIV35123.1"/>
    <property type="molecule type" value="Genomic_DNA"/>
</dbReference>
<name>A0A3A1N8E7_9FLAO</name>
<dbReference type="Pfam" id="PF01261">
    <property type="entry name" value="AP_endonuc_2"/>
    <property type="match status" value="1"/>
</dbReference>
<dbReference type="Gene3D" id="3.20.20.150">
    <property type="entry name" value="Divalent-metal-dependent TIM barrel enzymes"/>
    <property type="match status" value="1"/>
</dbReference>
<gene>
    <name evidence="2" type="ORF">D2V08_07100</name>
</gene>
<dbReference type="InterPro" id="IPR050312">
    <property type="entry name" value="IolE/XylAMocC-like"/>
</dbReference>
<reference evidence="2 3" key="1">
    <citation type="submission" date="2018-08" db="EMBL/GenBank/DDBJ databases">
        <title>Proposal of Muricauda 72 sp.nov. and Muricauda NH166 sp.nov., isolated from seawater.</title>
        <authorList>
            <person name="Cheng H."/>
            <person name="Wu Y.-H."/>
            <person name="Guo L.-L."/>
            <person name="Xu X.-W."/>
        </authorList>
    </citation>
    <scope>NUCLEOTIDE SEQUENCE [LARGE SCALE GENOMIC DNA]</scope>
    <source>
        <strain evidence="2 3">KCTC 22173</strain>
    </source>
</reference>
<evidence type="ECO:0000259" key="1">
    <source>
        <dbReference type="Pfam" id="PF01261"/>
    </source>
</evidence>
<proteinExistence type="predicted"/>
<keyword evidence="3" id="KW-1185">Reference proteome</keyword>
<dbReference type="PANTHER" id="PTHR12110">
    <property type="entry name" value="HYDROXYPYRUVATE ISOMERASE"/>
    <property type="match status" value="1"/>
</dbReference>
<evidence type="ECO:0000313" key="2">
    <source>
        <dbReference type="EMBL" id="RIV35123.1"/>
    </source>
</evidence>
<dbReference type="OrthoDB" id="1114629at2"/>
<comment type="caution">
    <text evidence="2">The sequence shown here is derived from an EMBL/GenBank/DDBJ whole genome shotgun (WGS) entry which is preliminary data.</text>
</comment>
<dbReference type="InterPro" id="IPR036237">
    <property type="entry name" value="Xyl_isomerase-like_sf"/>
</dbReference>
<dbReference type="PANTHER" id="PTHR12110:SF53">
    <property type="entry name" value="BLR5974 PROTEIN"/>
    <property type="match status" value="1"/>
</dbReference>
<dbReference type="GO" id="GO:0016853">
    <property type="term" value="F:isomerase activity"/>
    <property type="evidence" value="ECO:0007669"/>
    <property type="project" value="UniProtKB-KW"/>
</dbReference>
<keyword evidence="2" id="KW-0413">Isomerase</keyword>
<dbReference type="AlphaFoldDB" id="A0A3A1N8E7"/>
<accession>A0A3A1N8E7</accession>
<dbReference type="InterPro" id="IPR013022">
    <property type="entry name" value="Xyl_isomerase-like_TIM-brl"/>
</dbReference>
<sequence length="332" mass="37160">MNRSSLTQKSIVTFILVAFFGFYSCKQNPKKDSKEEATTEEVAAEESKPDIKLSLAQWSIHKMILEEGADPYTFAEKASEWGFEGLEYVSALYYKELQAANFSEEAMNNWVEKSKAESEKYGLKNLLIMVDGQGDIAVPDEGKRTEAVENHYKWVDAAAALGCHSIRVNLNGSMEPEVWMPASVAGLKQLATYAKDKNINIIVENHGGPSSNAQMLAEVMDKVGMDNCGTLPDFGNFCIKREEGDYYSSKCLEEYDRYKGTKELMPYAKGVSAKSYSFDEEGNETRVDYPRIMEIVLDAGYEGFVGVEYEGSELSEEEGILATKKLLERVLE</sequence>
<dbReference type="PROSITE" id="PS51257">
    <property type="entry name" value="PROKAR_LIPOPROTEIN"/>
    <property type="match status" value="1"/>
</dbReference>
<dbReference type="SUPFAM" id="SSF51658">
    <property type="entry name" value="Xylose isomerase-like"/>
    <property type="match status" value="1"/>
</dbReference>
<organism evidence="2 3">
    <name type="scientific">Flagellimonas lutimaris</name>
    <dbReference type="NCBI Taxonomy" id="475082"/>
    <lineage>
        <taxon>Bacteria</taxon>
        <taxon>Pseudomonadati</taxon>
        <taxon>Bacteroidota</taxon>
        <taxon>Flavobacteriia</taxon>
        <taxon>Flavobacteriales</taxon>
        <taxon>Flavobacteriaceae</taxon>
        <taxon>Flagellimonas</taxon>
    </lineage>
</organism>
<feature type="domain" description="Xylose isomerase-like TIM barrel" evidence="1">
    <location>
        <begin position="76"/>
        <end position="324"/>
    </location>
</feature>